<accession>A0AAV5FEF6</accession>
<protein>
    <recommendedName>
        <fullName evidence="1">F-box domain-containing protein</fullName>
    </recommendedName>
</protein>
<dbReference type="PROSITE" id="PS50181">
    <property type="entry name" value="FBOX"/>
    <property type="match status" value="1"/>
</dbReference>
<dbReference type="Pfam" id="PF03478">
    <property type="entry name" value="Beta-prop_KIB1-4"/>
    <property type="match status" value="1"/>
</dbReference>
<dbReference type="SMART" id="SM00256">
    <property type="entry name" value="FBOX"/>
    <property type="match status" value="1"/>
</dbReference>
<sequence length="373" mass="42756">MSPPAQERGWASLPADLLRDILARLPWSSHPSIAATCKHWRTVVAPFYPAWLSPLLLNVVDVGSTNIRYYSPYYHKIFEVSKTIERPDAMICCSNGHHLTLSYREDDNVIVVRANLINGVIQDLYPLRYGFDFVIYDGEHRMFGISASVNCLIVVRNIEQDGDWSRHWEFSDLVSDEVDFVPSPMTNPVFHHGLLYMLAGDGRLAVYDDSRHNEGFKILDKPTNPGFEYDDFYLFESDEGELMAIFMNRRGTLLSIEKLNEHTMEWEKVDSLEGRALFTGTLMTMMVKTSVKWMQNKVFFPRLYHWPGIIQCDLVDQEGELAFVPKSSMVSQDGGVDGKNIWSCGMGNNETAKFWGSANFDYCIWVNFEKLTP</sequence>
<organism evidence="2 3">
    <name type="scientific">Eleusine coracana subsp. coracana</name>
    <dbReference type="NCBI Taxonomy" id="191504"/>
    <lineage>
        <taxon>Eukaryota</taxon>
        <taxon>Viridiplantae</taxon>
        <taxon>Streptophyta</taxon>
        <taxon>Embryophyta</taxon>
        <taxon>Tracheophyta</taxon>
        <taxon>Spermatophyta</taxon>
        <taxon>Magnoliopsida</taxon>
        <taxon>Liliopsida</taxon>
        <taxon>Poales</taxon>
        <taxon>Poaceae</taxon>
        <taxon>PACMAD clade</taxon>
        <taxon>Chloridoideae</taxon>
        <taxon>Cynodonteae</taxon>
        <taxon>Eleusininae</taxon>
        <taxon>Eleusine</taxon>
    </lineage>
</organism>
<name>A0AAV5FEF6_ELECO</name>
<reference evidence="2" key="2">
    <citation type="submission" date="2021-12" db="EMBL/GenBank/DDBJ databases">
        <title>Resequencing data analysis of finger millet.</title>
        <authorList>
            <person name="Hatakeyama M."/>
            <person name="Aluri S."/>
            <person name="Balachadran M.T."/>
            <person name="Sivarajan S.R."/>
            <person name="Poveda L."/>
            <person name="Shimizu-Inatsugi R."/>
            <person name="Schlapbach R."/>
            <person name="Sreeman S.M."/>
            <person name="Shimizu K.K."/>
        </authorList>
    </citation>
    <scope>NUCLEOTIDE SEQUENCE</scope>
</reference>
<proteinExistence type="predicted"/>
<dbReference type="Pfam" id="PF00646">
    <property type="entry name" value="F-box"/>
    <property type="match status" value="1"/>
</dbReference>
<evidence type="ECO:0000313" key="3">
    <source>
        <dbReference type="Proteomes" id="UP001054889"/>
    </source>
</evidence>
<evidence type="ECO:0000313" key="2">
    <source>
        <dbReference type="EMBL" id="GJN34094.1"/>
    </source>
</evidence>
<dbReference type="AlphaFoldDB" id="A0AAV5FEF6"/>
<reference evidence="2" key="1">
    <citation type="journal article" date="2018" name="DNA Res.">
        <title>Multiple hybrid de novo genome assembly of finger millet, an orphan allotetraploid crop.</title>
        <authorList>
            <person name="Hatakeyama M."/>
            <person name="Aluri S."/>
            <person name="Balachadran M.T."/>
            <person name="Sivarajan S.R."/>
            <person name="Patrignani A."/>
            <person name="Gruter S."/>
            <person name="Poveda L."/>
            <person name="Shimizu-Inatsugi R."/>
            <person name="Baeten J."/>
            <person name="Francoijs K.J."/>
            <person name="Nataraja K.N."/>
            <person name="Reddy Y.A.N."/>
            <person name="Phadnis S."/>
            <person name="Ravikumar R.L."/>
            <person name="Schlapbach R."/>
            <person name="Sreeman S.M."/>
            <person name="Shimizu K.K."/>
        </authorList>
    </citation>
    <scope>NUCLEOTIDE SEQUENCE</scope>
</reference>
<dbReference type="InterPro" id="IPR036047">
    <property type="entry name" value="F-box-like_dom_sf"/>
</dbReference>
<keyword evidence="3" id="KW-1185">Reference proteome</keyword>
<dbReference type="Proteomes" id="UP001054889">
    <property type="component" value="Unassembled WGS sequence"/>
</dbReference>
<dbReference type="Gene3D" id="1.20.1280.50">
    <property type="match status" value="1"/>
</dbReference>
<dbReference type="EMBL" id="BQKI01000085">
    <property type="protein sequence ID" value="GJN34094.1"/>
    <property type="molecule type" value="Genomic_DNA"/>
</dbReference>
<dbReference type="SUPFAM" id="SSF81383">
    <property type="entry name" value="F-box domain"/>
    <property type="match status" value="1"/>
</dbReference>
<feature type="domain" description="F-box" evidence="1">
    <location>
        <begin position="7"/>
        <end position="54"/>
    </location>
</feature>
<dbReference type="PANTHER" id="PTHR33127:SF69">
    <property type="entry name" value="OS09G0340800 PROTEIN"/>
    <property type="match status" value="1"/>
</dbReference>
<gene>
    <name evidence="2" type="primary">gb22733</name>
    <name evidence="2" type="ORF">PR202_gb22733</name>
</gene>
<comment type="caution">
    <text evidence="2">The sequence shown here is derived from an EMBL/GenBank/DDBJ whole genome shotgun (WGS) entry which is preliminary data.</text>
</comment>
<dbReference type="InterPro" id="IPR005174">
    <property type="entry name" value="KIB1-4_b-propeller"/>
</dbReference>
<evidence type="ECO:0000259" key="1">
    <source>
        <dbReference type="PROSITE" id="PS50181"/>
    </source>
</evidence>
<dbReference type="InterPro" id="IPR001810">
    <property type="entry name" value="F-box_dom"/>
</dbReference>
<dbReference type="PANTHER" id="PTHR33127">
    <property type="entry name" value="TRANSMEMBRANE PROTEIN"/>
    <property type="match status" value="1"/>
</dbReference>